<feature type="compositionally biased region" description="Low complexity" evidence="1">
    <location>
        <begin position="20"/>
        <end position="29"/>
    </location>
</feature>
<feature type="compositionally biased region" description="Basic residues" evidence="1">
    <location>
        <begin position="30"/>
        <end position="41"/>
    </location>
</feature>
<dbReference type="AlphaFoldDB" id="W6K0J5"/>
<protein>
    <submittedName>
        <fullName evidence="2">Uncharacterized protein</fullName>
    </submittedName>
</protein>
<gene>
    <name evidence="2" type="ORF">BN11_460007</name>
</gene>
<reference evidence="2 3" key="1">
    <citation type="journal article" date="2013" name="ISME J.">
        <title>A metabolic model for members of the genus Tetrasphaera involved in enhanced biological phosphorus removal.</title>
        <authorList>
            <person name="Kristiansen R."/>
            <person name="Nguyen H.T.T."/>
            <person name="Saunders A.M."/>
            <person name="Nielsen J.L."/>
            <person name="Wimmer R."/>
            <person name="Le V.Q."/>
            <person name="McIlroy S.J."/>
            <person name="Petrovski S."/>
            <person name="Seviour R.J."/>
            <person name="Calteau A."/>
            <person name="Nielsen K.L."/>
            <person name="Nielsen P.H."/>
        </authorList>
    </citation>
    <scope>NUCLEOTIDE SEQUENCE [LARGE SCALE GENOMIC DNA]</scope>
    <source>
        <strain evidence="2 3">Ben110</strain>
    </source>
</reference>
<dbReference type="RefSeq" id="WP_048695133.1">
    <property type="nucleotide sequence ID" value="NZ_HG764815.1"/>
</dbReference>
<name>W6K0J5_9MICO</name>
<organism evidence="2 3">
    <name type="scientific">Nostocoides australiense Ben110</name>
    <dbReference type="NCBI Taxonomy" id="1193182"/>
    <lineage>
        <taxon>Bacteria</taxon>
        <taxon>Bacillati</taxon>
        <taxon>Actinomycetota</taxon>
        <taxon>Actinomycetes</taxon>
        <taxon>Micrococcales</taxon>
        <taxon>Intrasporangiaceae</taxon>
        <taxon>Nostocoides</taxon>
    </lineage>
</organism>
<dbReference type="Proteomes" id="UP000035763">
    <property type="component" value="Unassembled WGS sequence"/>
</dbReference>
<evidence type="ECO:0000313" key="2">
    <source>
        <dbReference type="EMBL" id="CCH74591.1"/>
    </source>
</evidence>
<feature type="region of interest" description="Disordered" evidence="1">
    <location>
        <begin position="20"/>
        <end position="62"/>
    </location>
</feature>
<keyword evidence="3" id="KW-1185">Reference proteome</keyword>
<sequence length="62" mass="7038">MNIHTGPDFVASELHYRLESATPTTTSPARSHRRRGLRALLRRLTTPEYRPWPDGDGPTQVP</sequence>
<proteinExistence type="predicted"/>
<evidence type="ECO:0000313" key="3">
    <source>
        <dbReference type="Proteomes" id="UP000035763"/>
    </source>
</evidence>
<comment type="caution">
    <text evidence="2">The sequence shown here is derived from an EMBL/GenBank/DDBJ whole genome shotgun (WGS) entry which is preliminary data.</text>
</comment>
<accession>W6K0J5</accession>
<dbReference type="EMBL" id="CAJA01000401">
    <property type="protein sequence ID" value="CCH74591.1"/>
    <property type="molecule type" value="Genomic_DNA"/>
</dbReference>
<evidence type="ECO:0000256" key="1">
    <source>
        <dbReference type="SAM" id="MobiDB-lite"/>
    </source>
</evidence>